<name>A0A9D8KFQ9_9DELT</name>
<dbReference type="GO" id="GO:0050043">
    <property type="term" value="F:lactate racemase activity"/>
    <property type="evidence" value="ECO:0007669"/>
    <property type="project" value="InterPro"/>
</dbReference>
<dbReference type="InterPro" id="IPR018657">
    <property type="entry name" value="LarA-like_N"/>
</dbReference>
<organism evidence="3 4">
    <name type="scientific">Candidatus Zymogenus saltonus</name>
    <dbReference type="NCBI Taxonomy" id="2844893"/>
    <lineage>
        <taxon>Bacteria</taxon>
        <taxon>Deltaproteobacteria</taxon>
        <taxon>Candidatus Zymogenia</taxon>
        <taxon>Candidatus Zymogeniales</taxon>
        <taxon>Candidatus Zymogenaceae</taxon>
        <taxon>Candidatus Zymogenus</taxon>
    </lineage>
</organism>
<dbReference type="Gene3D" id="3.40.50.11440">
    <property type="match status" value="1"/>
</dbReference>
<evidence type="ECO:0000256" key="1">
    <source>
        <dbReference type="SAM" id="Phobius"/>
    </source>
</evidence>
<dbReference type="Gene3D" id="3.90.226.30">
    <property type="match status" value="1"/>
</dbReference>
<feature type="domain" description="LarA-like N-terminal" evidence="2">
    <location>
        <begin position="26"/>
        <end position="209"/>
    </location>
</feature>
<accession>A0A9D8KFQ9</accession>
<evidence type="ECO:0000313" key="3">
    <source>
        <dbReference type="EMBL" id="MBN1573921.1"/>
    </source>
</evidence>
<proteinExistence type="predicted"/>
<dbReference type="InterPro" id="IPR048068">
    <property type="entry name" value="LarA-like"/>
</dbReference>
<sequence>MPVYKREFVFSGDDLTIYDFPEKTRIIYPPGPFPAIADEKAAIVNALDRPLGTPPLISMVDPTSRVTIAFDDPCIPVPPMIKDTRGQIIEAVIEKLFAAGIKKKNIRLICAGGIHRKWTLRELSTILGRKVTREFRKNISCHDAEDPASIVSLGKTEAGEDVEVNRSLVDSDLVIYANLNFITMNGGWKSAAVGLSTYNSIRSHHHHKTLKVGSLIDPETSAMLSSISRMGEIIEKNTNFFMVETVLNNSVWPKAIAKHLTPIGKDIRRKPSPIIRAVVPASRMTPSVIKKKISKSLSAGYRMIGVNAGKVDLVHKRTLELLFKQQNIPVEGQSDIVVYGVPNFCPYAALSNINPILVIVMAMGYYFNFYRGKPLVKKDGVIIIANPFEEQFHMRHHPSYYDFYMNHLPEYKNPEDVPEELELQFAKDERYIDLYRNEYAYHGAHSIIAWYWASKGLNHPQKIIAAGVKDKRVAEKLGLLPAKDLTEAIAMAEEIMGKDASLTYHFLTPLSAVDVR</sequence>
<dbReference type="PANTHER" id="PTHR33171:SF17">
    <property type="entry name" value="LARA-LIKE N-TERMINAL DOMAIN-CONTAINING PROTEIN"/>
    <property type="match status" value="1"/>
</dbReference>
<evidence type="ECO:0000259" key="2">
    <source>
        <dbReference type="Pfam" id="PF09861"/>
    </source>
</evidence>
<dbReference type="EMBL" id="JAFGIX010000060">
    <property type="protein sequence ID" value="MBN1573921.1"/>
    <property type="molecule type" value="Genomic_DNA"/>
</dbReference>
<evidence type="ECO:0000313" key="4">
    <source>
        <dbReference type="Proteomes" id="UP000809273"/>
    </source>
</evidence>
<keyword evidence="1" id="KW-0812">Transmembrane</keyword>
<feature type="transmembrane region" description="Helical" evidence="1">
    <location>
        <begin position="347"/>
        <end position="367"/>
    </location>
</feature>
<dbReference type="InterPro" id="IPR043166">
    <property type="entry name" value="LarA-like_C"/>
</dbReference>
<dbReference type="Pfam" id="PF09861">
    <property type="entry name" value="Lar_N"/>
    <property type="match status" value="1"/>
</dbReference>
<dbReference type="PANTHER" id="PTHR33171">
    <property type="entry name" value="LAR_N DOMAIN-CONTAINING PROTEIN"/>
    <property type="match status" value="1"/>
</dbReference>
<keyword evidence="1" id="KW-0472">Membrane</keyword>
<protein>
    <submittedName>
        <fullName evidence="3">DUF2088 domain-containing protein</fullName>
    </submittedName>
</protein>
<gene>
    <name evidence="3" type="ORF">JW984_12055</name>
</gene>
<reference evidence="3" key="2">
    <citation type="submission" date="2021-01" db="EMBL/GenBank/DDBJ databases">
        <authorList>
            <person name="Hahn C.R."/>
            <person name="Youssef N.H."/>
            <person name="Elshahed M."/>
        </authorList>
    </citation>
    <scope>NUCLEOTIDE SEQUENCE</scope>
    <source>
        <strain evidence="3">Zod_Metabat.24</strain>
    </source>
</reference>
<comment type="caution">
    <text evidence="3">The sequence shown here is derived from an EMBL/GenBank/DDBJ whole genome shotgun (WGS) entry which is preliminary data.</text>
</comment>
<dbReference type="Proteomes" id="UP000809273">
    <property type="component" value="Unassembled WGS sequence"/>
</dbReference>
<dbReference type="AlphaFoldDB" id="A0A9D8KFQ9"/>
<keyword evidence="1" id="KW-1133">Transmembrane helix</keyword>
<reference evidence="3" key="1">
    <citation type="journal article" date="2021" name="Environ. Microbiol.">
        <title>Genomic characterization of three novel Desulfobacterota classes expand the metabolic and phylogenetic diversity of the phylum.</title>
        <authorList>
            <person name="Murphy C.L."/>
            <person name="Biggerstaff J."/>
            <person name="Eichhorn A."/>
            <person name="Ewing E."/>
            <person name="Shahan R."/>
            <person name="Soriano D."/>
            <person name="Stewart S."/>
            <person name="VanMol K."/>
            <person name="Walker R."/>
            <person name="Walters P."/>
            <person name="Elshahed M.S."/>
            <person name="Youssef N.H."/>
        </authorList>
    </citation>
    <scope>NUCLEOTIDE SEQUENCE</scope>
    <source>
        <strain evidence="3">Zod_Metabat.24</strain>
    </source>
</reference>